<accession>A0ABM9BT20</accession>
<dbReference type="Gene3D" id="2.60.40.1080">
    <property type="match status" value="8"/>
</dbReference>
<reference evidence="3" key="1">
    <citation type="submission" date="2022-01" db="EMBL/GenBank/DDBJ databases">
        <authorList>
            <person name="Criscuolo A."/>
        </authorList>
    </citation>
    <scope>NUCLEOTIDE SEQUENCE</scope>
    <source>
        <strain evidence="3">CIP111893</strain>
    </source>
</reference>
<feature type="domain" description="BIG2" evidence="2">
    <location>
        <begin position="391"/>
        <end position="472"/>
    </location>
</feature>
<evidence type="ECO:0000256" key="1">
    <source>
        <dbReference type="SAM" id="SignalP"/>
    </source>
</evidence>
<feature type="chain" id="PRO_5045471052" description="BIG2 domain-containing protein" evidence="1">
    <location>
        <begin position="37"/>
        <end position="727"/>
    </location>
</feature>
<dbReference type="EMBL" id="CAKMMF010000002">
    <property type="protein sequence ID" value="CAH1193161.1"/>
    <property type="molecule type" value="Genomic_DNA"/>
</dbReference>
<dbReference type="Proteomes" id="UP000838686">
    <property type="component" value="Unassembled WGS sequence"/>
</dbReference>
<keyword evidence="1" id="KW-0732">Signal</keyword>
<feature type="domain" description="BIG2" evidence="2">
    <location>
        <begin position="474"/>
        <end position="556"/>
    </location>
</feature>
<feature type="signal peptide" evidence="1">
    <location>
        <begin position="1"/>
        <end position="36"/>
    </location>
</feature>
<gene>
    <name evidence="3" type="ORF">PAECIP111893_00395</name>
</gene>
<evidence type="ECO:0000313" key="4">
    <source>
        <dbReference type="Proteomes" id="UP000838686"/>
    </source>
</evidence>
<sequence>MNKLQLAVKNRLARSWLASMLAIALTLSAFSGIAFAEDTVTGIEFETIPSPAKLFVDDEALILKLNATIQGTTSRKDVTQDAVWATTNSSVVKVDKGTLTAISNGSAQISAQYKGFKVTLNVASEYKYDSVKITSGGASAPETADFELGQAPVYGLTATKDGVDTVVTTGVEWTSSNSEVATVSAGKVKLISAGEATITSKYKGRSDTIKLKVTSPYKSVTINTPGKLVEFKMGAADVLLSVTALSKDGSVANIGNDAYTWTTSNAGIVTVDKGTITPVGTGTATITAFHLGASDTITVVVRPAYEAMRITPKDEQHLTLRDAAVQFKVEVLDSPSIVEDVTALATWTSSNVYTATVSSNGLVTPKGIGTTMIKAAYKGLTKEISITVYPTVSALTVAKDKVDAFIDETIALPKVTAKSLAEETVDVSSLVRWTSSNESIVALVDGKWTAKAVGTAELKAVIQNHEVKVTINVHEKPVLLTPSQENLSVVIGTDTKLPTITMTSESGVETDVTDKVTWKSSSPYLLIKAPNVKGLRAANATLTATYLGKSTTVKVTIEEEITKVFVEAAAISLNPGRTKSIKVTGIYKSGKSVSIGSKMNWTINPDTLATINGSTIKALTEGTGKLTGTYQKKTVEIIIIVKHKVKKLEASEKTLALKPGDIKTIKVSALYEGGRIEDATKTAVWTSSNTKVATVSGGVITVIGKGSATIKAVYEGKNVTVRVTAKQ</sequence>
<feature type="domain" description="BIG2" evidence="2">
    <location>
        <begin position="127"/>
        <end position="212"/>
    </location>
</feature>
<dbReference type="InterPro" id="IPR008964">
    <property type="entry name" value="Invasin/intimin_cell_adhesion"/>
</dbReference>
<keyword evidence="4" id="KW-1185">Reference proteome</keyword>
<evidence type="ECO:0000259" key="2">
    <source>
        <dbReference type="SMART" id="SM00635"/>
    </source>
</evidence>
<feature type="domain" description="BIG2" evidence="2">
    <location>
        <begin position="644"/>
        <end position="724"/>
    </location>
</feature>
<feature type="domain" description="BIG2" evidence="2">
    <location>
        <begin position="560"/>
        <end position="640"/>
    </location>
</feature>
<comment type="caution">
    <text evidence="3">The sequence shown here is derived from an EMBL/GenBank/DDBJ whole genome shotgun (WGS) entry which is preliminary data.</text>
</comment>
<dbReference type="InterPro" id="IPR003343">
    <property type="entry name" value="Big_2"/>
</dbReference>
<feature type="domain" description="BIG2" evidence="2">
    <location>
        <begin position="304"/>
        <end position="387"/>
    </location>
</feature>
<feature type="domain" description="BIG2" evidence="2">
    <location>
        <begin position="41"/>
        <end position="121"/>
    </location>
</feature>
<proteinExistence type="predicted"/>
<dbReference type="RefSeq" id="WP_236338628.1">
    <property type="nucleotide sequence ID" value="NZ_CAKMMF010000002.1"/>
</dbReference>
<organism evidence="3 4">
    <name type="scientific">Paenibacillus plantiphilus</name>
    <dbReference type="NCBI Taxonomy" id="2905650"/>
    <lineage>
        <taxon>Bacteria</taxon>
        <taxon>Bacillati</taxon>
        <taxon>Bacillota</taxon>
        <taxon>Bacilli</taxon>
        <taxon>Bacillales</taxon>
        <taxon>Paenibacillaceae</taxon>
        <taxon>Paenibacillus</taxon>
    </lineage>
</organism>
<dbReference type="SUPFAM" id="SSF49373">
    <property type="entry name" value="Invasin/intimin cell-adhesion fragments"/>
    <property type="match status" value="5"/>
</dbReference>
<evidence type="ECO:0000313" key="3">
    <source>
        <dbReference type="EMBL" id="CAH1193161.1"/>
    </source>
</evidence>
<dbReference type="SMART" id="SM00635">
    <property type="entry name" value="BID_2"/>
    <property type="match status" value="8"/>
</dbReference>
<feature type="domain" description="BIG2" evidence="2">
    <location>
        <begin position="216"/>
        <end position="300"/>
    </location>
</feature>
<dbReference type="Pfam" id="PF02368">
    <property type="entry name" value="Big_2"/>
    <property type="match status" value="1"/>
</dbReference>
<protein>
    <recommendedName>
        <fullName evidence="2">BIG2 domain-containing protein</fullName>
    </recommendedName>
</protein>
<name>A0ABM9BT20_9BACL</name>